<evidence type="ECO:0000256" key="5">
    <source>
        <dbReference type="ARBA" id="ARBA00022833"/>
    </source>
</evidence>
<dbReference type="InterPro" id="IPR003604">
    <property type="entry name" value="Matrin/U1-like-C_Znf_C2H2"/>
</dbReference>
<gene>
    <name evidence="8" type="ORF">HNY73_017683</name>
</gene>
<dbReference type="GO" id="GO:0008270">
    <property type="term" value="F:zinc ion binding"/>
    <property type="evidence" value="ECO:0007669"/>
    <property type="project" value="UniProtKB-KW"/>
</dbReference>
<dbReference type="InterPro" id="IPR051868">
    <property type="entry name" value="ZN346_ZMAT4"/>
</dbReference>
<evidence type="ECO:0000313" key="9">
    <source>
        <dbReference type="Proteomes" id="UP000807504"/>
    </source>
</evidence>
<proteinExistence type="predicted"/>
<evidence type="ECO:0000256" key="6">
    <source>
        <dbReference type="ARBA" id="ARBA00023242"/>
    </source>
</evidence>
<evidence type="ECO:0000256" key="3">
    <source>
        <dbReference type="ARBA" id="ARBA00022737"/>
    </source>
</evidence>
<keyword evidence="6" id="KW-0539">Nucleus</keyword>
<dbReference type="PANTHER" id="PTHR46144:SF6">
    <property type="entry name" value="C2H2-TYPE DOMAIN-CONTAINING PROTEIN"/>
    <property type="match status" value="1"/>
</dbReference>
<comment type="subcellular location">
    <subcellularLocation>
        <location evidence="1">Nucleus</location>
    </subcellularLocation>
</comment>
<dbReference type="GO" id="GO:0005634">
    <property type="term" value="C:nucleus"/>
    <property type="evidence" value="ECO:0007669"/>
    <property type="project" value="UniProtKB-SubCell"/>
</dbReference>
<dbReference type="Proteomes" id="UP000807504">
    <property type="component" value="Unassembled WGS sequence"/>
</dbReference>
<reference evidence="8" key="1">
    <citation type="journal article" date="2020" name="bioRxiv">
        <title>Chromosome-level reference genome of the European wasp spider Argiope bruennichi: a resource for studies on range expansion and evolutionary adaptation.</title>
        <authorList>
            <person name="Sheffer M.M."/>
            <person name="Hoppe A."/>
            <person name="Krehenwinkel H."/>
            <person name="Uhl G."/>
            <person name="Kuss A.W."/>
            <person name="Jensen L."/>
            <person name="Jensen C."/>
            <person name="Gillespie R.G."/>
            <person name="Hoff K.J."/>
            <person name="Prost S."/>
        </authorList>
    </citation>
    <scope>NUCLEOTIDE SEQUENCE</scope>
</reference>
<dbReference type="AlphaFoldDB" id="A0A8T0EBU8"/>
<accession>A0A8T0EBU8</accession>
<dbReference type="Gene3D" id="3.30.160.60">
    <property type="entry name" value="Classic Zinc Finger"/>
    <property type="match status" value="2"/>
</dbReference>
<evidence type="ECO:0000313" key="8">
    <source>
        <dbReference type="EMBL" id="KAF8770113.1"/>
    </source>
</evidence>
<keyword evidence="3" id="KW-0677">Repeat</keyword>
<dbReference type="Pfam" id="PF12874">
    <property type="entry name" value="zf-met"/>
    <property type="match status" value="2"/>
</dbReference>
<dbReference type="InterPro" id="IPR036236">
    <property type="entry name" value="Znf_C2H2_sf"/>
</dbReference>
<comment type="caution">
    <text evidence="8">The sequence shown here is derived from an EMBL/GenBank/DDBJ whole genome shotgun (WGS) entry which is preliminary data.</text>
</comment>
<evidence type="ECO:0000256" key="4">
    <source>
        <dbReference type="ARBA" id="ARBA00022771"/>
    </source>
</evidence>
<organism evidence="8 9">
    <name type="scientific">Argiope bruennichi</name>
    <name type="common">Wasp spider</name>
    <name type="synonym">Aranea bruennichi</name>
    <dbReference type="NCBI Taxonomy" id="94029"/>
    <lineage>
        <taxon>Eukaryota</taxon>
        <taxon>Metazoa</taxon>
        <taxon>Ecdysozoa</taxon>
        <taxon>Arthropoda</taxon>
        <taxon>Chelicerata</taxon>
        <taxon>Arachnida</taxon>
        <taxon>Araneae</taxon>
        <taxon>Araneomorphae</taxon>
        <taxon>Entelegynae</taxon>
        <taxon>Araneoidea</taxon>
        <taxon>Araneidae</taxon>
        <taxon>Argiope</taxon>
    </lineage>
</organism>
<keyword evidence="9" id="KW-1185">Reference proteome</keyword>
<dbReference type="PANTHER" id="PTHR46144">
    <property type="entry name" value="ZINC FINGER PROTEIN 385B-LIKE"/>
    <property type="match status" value="1"/>
</dbReference>
<evidence type="ECO:0000256" key="1">
    <source>
        <dbReference type="ARBA" id="ARBA00004123"/>
    </source>
</evidence>
<dbReference type="SMART" id="SM00355">
    <property type="entry name" value="ZnF_C2H2"/>
    <property type="match status" value="2"/>
</dbReference>
<sequence>MSVYSCEPCKKTFNGIKPYESHLASEKHQRKVSGPISIIQDFVNCSVSSTDWEQEPSIIFAGNVYKCTLCKTFLNSVDQVKSHINGGKHLKAKVSVGFTNSNVLASHNQSIDQGGCTSLPSASSEDSRFHFSGHIDEIKKLVENIKVFNPNDEIVFN</sequence>
<keyword evidence="2" id="KW-0479">Metal-binding</keyword>
<reference evidence="8" key="2">
    <citation type="submission" date="2020-06" db="EMBL/GenBank/DDBJ databases">
        <authorList>
            <person name="Sheffer M."/>
        </authorList>
    </citation>
    <scope>NUCLEOTIDE SEQUENCE</scope>
</reference>
<feature type="domain" description="C2H2-type" evidence="7">
    <location>
        <begin position="6"/>
        <end position="28"/>
    </location>
</feature>
<dbReference type="SMART" id="SM00451">
    <property type="entry name" value="ZnF_U1"/>
    <property type="match status" value="2"/>
</dbReference>
<feature type="domain" description="C2H2-type" evidence="7">
    <location>
        <begin position="67"/>
        <end position="89"/>
    </location>
</feature>
<dbReference type="InterPro" id="IPR013087">
    <property type="entry name" value="Znf_C2H2_type"/>
</dbReference>
<dbReference type="SUPFAM" id="SSF57667">
    <property type="entry name" value="beta-beta-alpha zinc fingers"/>
    <property type="match status" value="2"/>
</dbReference>
<evidence type="ECO:0000259" key="7">
    <source>
        <dbReference type="PROSITE" id="PS00028"/>
    </source>
</evidence>
<dbReference type="PROSITE" id="PS00028">
    <property type="entry name" value="ZINC_FINGER_C2H2_1"/>
    <property type="match status" value="2"/>
</dbReference>
<keyword evidence="4" id="KW-0863">Zinc-finger</keyword>
<name>A0A8T0EBU8_ARGBR</name>
<dbReference type="GO" id="GO:0003676">
    <property type="term" value="F:nucleic acid binding"/>
    <property type="evidence" value="ECO:0007669"/>
    <property type="project" value="InterPro"/>
</dbReference>
<protein>
    <submittedName>
        <fullName evidence="8">Zinc finger protein 346 like protein</fullName>
    </submittedName>
</protein>
<keyword evidence="5" id="KW-0862">Zinc</keyword>
<evidence type="ECO:0000256" key="2">
    <source>
        <dbReference type="ARBA" id="ARBA00022723"/>
    </source>
</evidence>
<dbReference type="EMBL" id="JABXBU010002228">
    <property type="protein sequence ID" value="KAF8770113.1"/>
    <property type="molecule type" value="Genomic_DNA"/>
</dbReference>